<dbReference type="EC" id="3.4.11.18" evidence="6 7"/>
<keyword evidence="2 6" id="KW-0031">Aminopeptidase</keyword>
<evidence type="ECO:0000256" key="5">
    <source>
        <dbReference type="ARBA" id="ARBA00022801"/>
    </source>
</evidence>
<comment type="cofactor">
    <cofactor evidence="6">
        <name>Co(2+)</name>
        <dbReference type="ChEBI" id="CHEBI:48828"/>
    </cofactor>
    <cofactor evidence="6">
        <name>Zn(2+)</name>
        <dbReference type="ChEBI" id="CHEBI:29105"/>
    </cofactor>
    <cofactor evidence="6">
        <name>Mn(2+)</name>
        <dbReference type="ChEBI" id="CHEBI:29035"/>
    </cofactor>
    <cofactor evidence="6">
        <name>Fe(2+)</name>
        <dbReference type="ChEBI" id="CHEBI:29033"/>
    </cofactor>
    <text evidence="6">Binds 2 divalent metal cations per subunit. Has a high-affinity and a low affinity metal-binding site. The true nature of the physiological cofactor is under debate. The enzyme is active with cobalt, zinc, manganese or divalent iron ions. Most likely, methionine aminopeptidases function as mononuclear Fe(2+)-metalloproteases under physiological conditions, and the catalytically relevant metal-binding site has been assigned to the histidine-containing high-affinity site.</text>
</comment>
<feature type="binding site" evidence="6">
    <location>
        <position position="79"/>
    </location>
    <ligand>
        <name>substrate</name>
    </ligand>
</feature>
<comment type="similarity">
    <text evidence="6">Belongs to the peptidase M24A family. Methionine aminopeptidase type 1 subfamily.</text>
</comment>
<gene>
    <name evidence="6" type="primary">map</name>
    <name evidence="9" type="ORF">Deia_00714</name>
</gene>
<evidence type="ECO:0000256" key="6">
    <source>
        <dbReference type="HAMAP-Rule" id="MF_01974"/>
    </source>
</evidence>
<feature type="binding site" evidence="6">
    <location>
        <position position="247"/>
    </location>
    <ligand>
        <name>a divalent metal cation</name>
        <dbReference type="ChEBI" id="CHEBI:60240"/>
        <label>1</label>
    </ligand>
</feature>
<comment type="catalytic activity">
    <reaction evidence="6 7">
        <text>Release of N-terminal amino acids, preferentially methionine, from peptides and arylamides.</text>
        <dbReference type="EC" id="3.4.11.18"/>
    </reaction>
</comment>
<dbReference type="Pfam" id="PF00557">
    <property type="entry name" value="Peptidase_M24"/>
    <property type="match status" value="1"/>
</dbReference>
<dbReference type="PANTHER" id="PTHR43330">
    <property type="entry name" value="METHIONINE AMINOPEPTIDASE"/>
    <property type="match status" value="1"/>
</dbReference>
<evidence type="ECO:0000259" key="8">
    <source>
        <dbReference type="Pfam" id="PF00557"/>
    </source>
</evidence>
<evidence type="ECO:0000256" key="7">
    <source>
        <dbReference type="RuleBase" id="RU003653"/>
    </source>
</evidence>
<name>A0A5B8XF22_9RICK</name>
<dbReference type="InterPro" id="IPR001714">
    <property type="entry name" value="Pept_M24_MAP"/>
</dbReference>
<feature type="binding site" evidence="6">
    <location>
        <position position="215"/>
    </location>
    <ligand>
        <name>a divalent metal cation</name>
        <dbReference type="ChEBI" id="CHEBI:60240"/>
        <label>2</label>
        <note>catalytic</note>
    </ligand>
</feature>
<evidence type="ECO:0000256" key="3">
    <source>
        <dbReference type="ARBA" id="ARBA00022670"/>
    </source>
</evidence>
<evidence type="ECO:0000256" key="1">
    <source>
        <dbReference type="ARBA" id="ARBA00002521"/>
    </source>
</evidence>
<feature type="domain" description="Peptidase M24" evidence="8">
    <location>
        <begin position="13"/>
        <end position="254"/>
    </location>
</feature>
<keyword evidence="10" id="KW-1185">Reference proteome</keyword>
<organism evidence="9 10">
    <name type="scientific">Candidatus Deianiraea vastatrix</name>
    <dbReference type="NCBI Taxonomy" id="2163644"/>
    <lineage>
        <taxon>Bacteria</taxon>
        <taxon>Pseudomonadati</taxon>
        <taxon>Pseudomonadota</taxon>
        <taxon>Alphaproteobacteria</taxon>
        <taxon>Rickettsiales</taxon>
        <taxon>Candidatus Deianiraeaceae</taxon>
        <taxon>Candidatus Deianiraea</taxon>
    </lineage>
</organism>
<reference evidence="9 10" key="1">
    <citation type="journal article" date="2019" name="ISME J.">
        <title>Deianiraea, an extracellular bacterium associated with the ciliate Paramecium, suggests an alternative scenario for the evolution of Rickettsiales.</title>
        <authorList>
            <person name="Castelli M."/>
            <person name="Sabaneyeva E."/>
            <person name="Lanzoni O."/>
            <person name="Lebedeva N."/>
            <person name="Floriano A.M."/>
            <person name="Gaiarsa S."/>
            <person name="Benken K."/>
            <person name="Modeo L."/>
            <person name="Bandi C."/>
            <person name="Potekhin A."/>
            <person name="Sassera D."/>
            <person name="Petroni G."/>
        </authorList>
    </citation>
    <scope>NUCLEOTIDE SEQUENCE [LARGE SCALE GENOMIC DNA]</scope>
    <source>
        <strain evidence="9">CyL4-1</strain>
    </source>
</reference>
<keyword evidence="5 6" id="KW-0378">Hydrolase</keyword>
<dbReference type="EMBL" id="CP029077">
    <property type="protein sequence ID" value="QED23505.1"/>
    <property type="molecule type" value="Genomic_DNA"/>
</dbReference>
<evidence type="ECO:0000256" key="2">
    <source>
        <dbReference type="ARBA" id="ARBA00022438"/>
    </source>
</evidence>
<dbReference type="PANTHER" id="PTHR43330:SF8">
    <property type="entry name" value="METHIONINE AMINOPEPTIDASE 1D, MITOCHONDRIAL"/>
    <property type="match status" value="1"/>
</dbReference>
<keyword evidence="4 6" id="KW-0479">Metal-binding</keyword>
<feature type="binding site" evidence="6">
    <location>
        <position position="177"/>
    </location>
    <ligand>
        <name>a divalent metal cation</name>
        <dbReference type="ChEBI" id="CHEBI:60240"/>
        <label>2</label>
        <note>catalytic</note>
    </ligand>
</feature>
<dbReference type="SUPFAM" id="SSF55920">
    <property type="entry name" value="Creatinase/aminopeptidase"/>
    <property type="match status" value="1"/>
</dbReference>
<keyword evidence="3 6" id="KW-0645">Protease</keyword>
<comment type="function">
    <text evidence="1 6">Removes the N-terminal methionine from nascent proteins. The N-terminal methionine is often cleaved when the second residue in the primary sequence is small and uncharged (Met-Ala-, Cys, Gly, Pro, Ser, Thr, or Val). Requires deformylation of the N(alpha)-formylated initiator methionine before it can be hydrolyzed.</text>
</comment>
<proteinExistence type="inferred from homology"/>
<feature type="binding site" evidence="6">
    <location>
        <position position="184"/>
    </location>
    <ligand>
        <name>substrate</name>
    </ligand>
</feature>
<dbReference type="Proteomes" id="UP000321934">
    <property type="component" value="Chromosome"/>
</dbReference>
<feature type="binding site" evidence="6">
    <location>
        <position position="96"/>
    </location>
    <ligand>
        <name>a divalent metal cation</name>
        <dbReference type="ChEBI" id="CHEBI:60240"/>
        <label>1</label>
    </ligand>
</feature>
<dbReference type="PROSITE" id="PS00680">
    <property type="entry name" value="MAP_1"/>
    <property type="match status" value="1"/>
</dbReference>
<protein>
    <recommendedName>
        <fullName evidence="6 7">Methionine aminopeptidase</fullName>
        <shortName evidence="6">MAP</shortName>
        <shortName evidence="6">MetAP</shortName>
        <ecNumber evidence="6 7">3.4.11.18</ecNumber>
    </recommendedName>
    <alternativeName>
        <fullName evidence="6">Peptidase M</fullName>
    </alternativeName>
</protein>
<dbReference type="GO" id="GO:0006508">
    <property type="term" value="P:proteolysis"/>
    <property type="evidence" value="ECO:0007669"/>
    <property type="project" value="UniProtKB-KW"/>
</dbReference>
<sequence>MKKIPIHAKSNFEGMKKAGKMAANTLDMIEEFIKPGVTTEALDKICYDFITSNGGICAPLGYKGFPKSMCTSVNHVVCHGIPSDYELRDGDIVGIDVTPILDGWHGDSCRTFFVGNSFTENDPKTIKAKRLTKVTYNAMMNAINLVKPGIKLAEIGKSIQSYVAKYNFSVVRDFCGHGVGKTFHTEPMVPHYYADDVVDYADSITLEEGMFFTIEPMINAGRFDVNVSKIDSWTVTTKDRQLSAQFEHTIGVTANGCEIFTKSDNFENTRLFQILDSIKL</sequence>
<feature type="binding site" evidence="6">
    <location>
        <position position="107"/>
    </location>
    <ligand>
        <name>a divalent metal cation</name>
        <dbReference type="ChEBI" id="CHEBI:60240"/>
        <label>1</label>
    </ligand>
</feature>
<dbReference type="AlphaFoldDB" id="A0A5B8XF22"/>
<evidence type="ECO:0000313" key="10">
    <source>
        <dbReference type="Proteomes" id="UP000321934"/>
    </source>
</evidence>
<dbReference type="GO" id="GO:0070006">
    <property type="term" value="F:metalloaminopeptidase activity"/>
    <property type="evidence" value="ECO:0007669"/>
    <property type="project" value="UniProtKB-UniRule"/>
</dbReference>
<dbReference type="InterPro" id="IPR002467">
    <property type="entry name" value="Pept_M24A_MAP1"/>
</dbReference>
<feature type="binding site" evidence="6">
    <location>
        <position position="107"/>
    </location>
    <ligand>
        <name>a divalent metal cation</name>
        <dbReference type="ChEBI" id="CHEBI:60240"/>
        <label>2</label>
        <note>catalytic</note>
    </ligand>
</feature>
<dbReference type="GO" id="GO:0004239">
    <property type="term" value="F:initiator methionyl aminopeptidase activity"/>
    <property type="evidence" value="ECO:0007669"/>
    <property type="project" value="UniProtKB-UniRule"/>
</dbReference>
<feature type="binding site" evidence="6">
    <location>
        <position position="247"/>
    </location>
    <ligand>
        <name>a divalent metal cation</name>
        <dbReference type="ChEBI" id="CHEBI:60240"/>
        <label>2</label>
        <note>catalytic</note>
    </ligand>
</feature>
<dbReference type="OrthoDB" id="9802055at2"/>
<dbReference type="InterPro" id="IPR000994">
    <property type="entry name" value="Pept_M24"/>
</dbReference>
<dbReference type="InterPro" id="IPR036005">
    <property type="entry name" value="Creatinase/aminopeptidase-like"/>
</dbReference>
<dbReference type="NCBIfam" id="TIGR00500">
    <property type="entry name" value="met_pdase_I"/>
    <property type="match status" value="1"/>
</dbReference>
<dbReference type="HAMAP" id="MF_01974">
    <property type="entry name" value="MetAP_1"/>
    <property type="match status" value="1"/>
</dbReference>
<dbReference type="GO" id="GO:0046872">
    <property type="term" value="F:metal ion binding"/>
    <property type="evidence" value="ECO:0007669"/>
    <property type="project" value="UniProtKB-UniRule"/>
</dbReference>
<evidence type="ECO:0000256" key="4">
    <source>
        <dbReference type="ARBA" id="ARBA00022723"/>
    </source>
</evidence>
<comment type="subunit">
    <text evidence="6">Monomer.</text>
</comment>
<evidence type="ECO:0000313" key="9">
    <source>
        <dbReference type="EMBL" id="QED23505.1"/>
    </source>
</evidence>
<accession>A0A5B8XF22</accession>
<dbReference type="CDD" id="cd01086">
    <property type="entry name" value="MetAP1"/>
    <property type="match status" value="1"/>
</dbReference>
<dbReference type="PRINTS" id="PR00599">
    <property type="entry name" value="MAPEPTIDASE"/>
</dbReference>
<dbReference type="Gene3D" id="3.90.230.10">
    <property type="entry name" value="Creatinase/methionine aminopeptidase superfamily"/>
    <property type="match status" value="1"/>
</dbReference>